<feature type="compositionally biased region" description="Basic and acidic residues" evidence="6">
    <location>
        <begin position="380"/>
        <end position="392"/>
    </location>
</feature>
<dbReference type="Proteomes" id="UP001152320">
    <property type="component" value="Chromosome 2"/>
</dbReference>
<evidence type="ECO:0000256" key="2">
    <source>
        <dbReference type="ARBA" id="ARBA00022771"/>
    </source>
</evidence>
<dbReference type="InterPro" id="IPR011011">
    <property type="entry name" value="Znf_FYVE_PHD"/>
</dbReference>
<dbReference type="GO" id="GO:0008270">
    <property type="term" value="F:zinc ion binding"/>
    <property type="evidence" value="ECO:0007669"/>
    <property type="project" value="UniProtKB-KW"/>
</dbReference>
<dbReference type="Pfam" id="PF11464">
    <property type="entry name" value="Rbsn"/>
    <property type="match status" value="1"/>
</dbReference>
<dbReference type="InterPro" id="IPR000306">
    <property type="entry name" value="Znf_FYVE"/>
</dbReference>
<organism evidence="8 9">
    <name type="scientific">Holothuria leucospilota</name>
    <name type="common">Black long sea cucumber</name>
    <name type="synonym">Mertensiothuria leucospilota</name>
    <dbReference type="NCBI Taxonomy" id="206669"/>
    <lineage>
        <taxon>Eukaryota</taxon>
        <taxon>Metazoa</taxon>
        <taxon>Echinodermata</taxon>
        <taxon>Eleutherozoa</taxon>
        <taxon>Echinozoa</taxon>
        <taxon>Holothuroidea</taxon>
        <taxon>Aspidochirotacea</taxon>
        <taxon>Aspidochirotida</taxon>
        <taxon>Holothuriidae</taxon>
        <taxon>Holothuria</taxon>
    </lineage>
</organism>
<dbReference type="PROSITE" id="PS50178">
    <property type="entry name" value="ZF_FYVE"/>
    <property type="match status" value="1"/>
</dbReference>
<evidence type="ECO:0000256" key="4">
    <source>
        <dbReference type="PROSITE-ProRule" id="PRU00091"/>
    </source>
</evidence>
<keyword evidence="3" id="KW-0862">Zinc</keyword>
<dbReference type="InterPro" id="IPR052727">
    <property type="entry name" value="Rab4/Rab5_effector"/>
</dbReference>
<dbReference type="InterPro" id="IPR013083">
    <property type="entry name" value="Znf_RING/FYVE/PHD"/>
</dbReference>
<dbReference type="InterPro" id="IPR036531">
    <property type="entry name" value="Rbsn_Rab-bd_sf"/>
</dbReference>
<keyword evidence="5" id="KW-0175">Coiled coil</keyword>
<keyword evidence="9" id="KW-1185">Reference proteome</keyword>
<dbReference type="SMART" id="SM00064">
    <property type="entry name" value="FYVE"/>
    <property type="match status" value="1"/>
</dbReference>
<dbReference type="SUPFAM" id="SSF140125">
    <property type="entry name" value="Rabenosyn-5 Rab-binding domain-like"/>
    <property type="match status" value="1"/>
</dbReference>
<dbReference type="SUPFAM" id="SSF57903">
    <property type="entry name" value="FYVE/PHD zinc finger"/>
    <property type="match status" value="1"/>
</dbReference>
<evidence type="ECO:0000256" key="3">
    <source>
        <dbReference type="ARBA" id="ARBA00022833"/>
    </source>
</evidence>
<dbReference type="Gene3D" id="3.30.40.10">
    <property type="entry name" value="Zinc/RING finger domain, C3HC4 (zinc finger)"/>
    <property type="match status" value="1"/>
</dbReference>
<evidence type="ECO:0000256" key="1">
    <source>
        <dbReference type="ARBA" id="ARBA00022723"/>
    </source>
</evidence>
<evidence type="ECO:0000313" key="9">
    <source>
        <dbReference type="Proteomes" id="UP001152320"/>
    </source>
</evidence>
<reference evidence="8" key="1">
    <citation type="submission" date="2021-10" db="EMBL/GenBank/DDBJ databases">
        <title>Tropical sea cucumber genome reveals ecological adaptation and Cuvierian tubules defense mechanism.</title>
        <authorList>
            <person name="Chen T."/>
        </authorList>
    </citation>
    <scope>NUCLEOTIDE SEQUENCE</scope>
    <source>
        <strain evidence="8">Nanhai2018</strain>
        <tissue evidence="8">Muscle</tissue>
    </source>
</reference>
<sequence length="494" mass="57113">MTSLLGRAEDASVQEGFLCPVCLQNCDSILQLQWHVESTHNTGILKSHVKDFFGKAKRFIRSGVDTDRLDGSLSHSQEHLDRGISDDGDSYIGSDPFQWENDLGHERSHWEYFLTRRSQTIDKVVVESNKLLLRLDKLVKQGPPWSDQNKRKAFEKKIVPWVEDSSSKFCRFCQEKFTLTNRKHHCRLCGKLLCNKCSFYMTYSYCECVLNPTPSNIEASKKEPTDEEIAHALRVCKDCYDLMENHKSRVQEETSKPMVVQLYEKISEVMEMVQKIIPDYNDVVECLQNAGENYTLEDANTRRSKILKMFDMIDSLSKKILTLQPKDKATNSATTVALYRRIRANVVRFLQETSLELKPLPSEEDLKRWKDERRTRRLEEERKARAQEESKQKPKSSPVRTLTQEALKMVPKTHGDEKVGKGWTPSSIDQASVAAMTDDPLLQQMNIISGYLNQALQDGKWDEANVLEENLKLLQREYREQEKRKNAAVAGFYE</sequence>
<keyword evidence="2 4" id="KW-0863">Zinc-finger</keyword>
<dbReference type="EMBL" id="JAIZAY010000002">
    <property type="protein sequence ID" value="KAJ8047249.1"/>
    <property type="molecule type" value="Genomic_DNA"/>
</dbReference>
<evidence type="ECO:0000256" key="6">
    <source>
        <dbReference type="SAM" id="MobiDB-lite"/>
    </source>
</evidence>
<dbReference type="Gene3D" id="4.10.860.20">
    <property type="entry name" value="Rabenosyn, Rab binding domain"/>
    <property type="match status" value="1"/>
</dbReference>
<feature type="domain" description="FYVE-type" evidence="7">
    <location>
        <begin position="164"/>
        <end position="244"/>
    </location>
</feature>
<dbReference type="AlphaFoldDB" id="A0A9Q1HHW5"/>
<evidence type="ECO:0000256" key="5">
    <source>
        <dbReference type="SAM" id="Coils"/>
    </source>
</evidence>
<name>A0A9Q1HHW5_HOLLE</name>
<proteinExistence type="predicted"/>
<evidence type="ECO:0000259" key="7">
    <source>
        <dbReference type="PROSITE" id="PS50178"/>
    </source>
</evidence>
<dbReference type="OrthoDB" id="166134at2759"/>
<comment type="caution">
    <text evidence="8">The sequence shown here is derived from an EMBL/GenBank/DDBJ whole genome shotgun (WGS) entry which is preliminary data.</text>
</comment>
<gene>
    <name evidence="8" type="ORF">HOLleu_06210</name>
</gene>
<keyword evidence="1" id="KW-0479">Metal-binding</keyword>
<dbReference type="PANTHER" id="PTHR13510">
    <property type="entry name" value="FYVE-FINGER-CONTAINING RAB5 EFFECTOR PROTEIN RABENOSYN-5-RELATED"/>
    <property type="match status" value="1"/>
</dbReference>
<dbReference type="InterPro" id="IPR021565">
    <property type="entry name" value="Rbsn_Rab-bd"/>
</dbReference>
<feature type="region of interest" description="Disordered" evidence="6">
    <location>
        <begin position="380"/>
        <end position="403"/>
    </location>
</feature>
<evidence type="ECO:0000313" key="8">
    <source>
        <dbReference type="EMBL" id="KAJ8047249.1"/>
    </source>
</evidence>
<dbReference type="PANTHER" id="PTHR13510:SF44">
    <property type="entry name" value="RABENOSYN-5"/>
    <property type="match status" value="1"/>
</dbReference>
<accession>A0A9Q1HHW5</accession>
<dbReference type="Pfam" id="PF01363">
    <property type="entry name" value="FYVE"/>
    <property type="match status" value="1"/>
</dbReference>
<dbReference type="InterPro" id="IPR017455">
    <property type="entry name" value="Znf_FYVE-rel"/>
</dbReference>
<feature type="coiled-coil region" evidence="5">
    <location>
        <begin position="464"/>
        <end position="491"/>
    </location>
</feature>
<protein>
    <submittedName>
        <fullName evidence="8">Rabenosyn-5</fullName>
    </submittedName>
</protein>